<dbReference type="SUPFAM" id="SSF53098">
    <property type="entry name" value="Ribonuclease H-like"/>
    <property type="match status" value="1"/>
</dbReference>
<keyword evidence="1" id="KW-0175">Coiled coil</keyword>
<organism evidence="3">
    <name type="scientific">Sesamum latifolium</name>
    <dbReference type="NCBI Taxonomy" id="2727402"/>
    <lineage>
        <taxon>Eukaryota</taxon>
        <taxon>Viridiplantae</taxon>
        <taxon>Streptophyta</taxon>
        <taxon>Embryophyta</taxon>
        <taxon>Tracheophyta</taxon>
        <taxon>Spermatophyta</taxon>
        <taxon>Magnoliopsida</taxon>
        <taxon>eudicotyledons</taxon>
        <taxon>Gunneridae</taxon>
        <taxon>Pentapetalae</taxon>
        <taxon>asterids</taxon>
        <taxon>lamiids</taxon>
        <taxon>Lamiales</taxon>
        <taxon>Pedaliaceae</taxon>
        <taxon>Sesamum</taxon>
    </lineage>
</organism>
<reference evidence="3" key="2">
    <citation type="journal article" date="2024" name="Plant">
        <title>Genomic evolution and insights into agronomic trait innovations of Sesamum species.</title>
        <authorList>
            <person name="Miao H."/>
            <person name="Wang L."/>
            <person name="Qu L."/>
            <person name="Liu H."/>
            <person name="Sun Y."/>
            <person name="Le M."/>
            <person name="Wang Q."/>
            <person name="Wei S."/>
            <person name="Zheng Y."/>
            <person name="Lin W."/>
            <person name="Duan Y."/>
            <person name="Cao H."/>
            <person name="Xiong S."/>
            <person name="Wang X."/>
            <person name="Wei L."/>
            <person name="Li C."/>
            <person name="Ma Q."/>
            <person name="Ju M."/>
            <person name="Zhao R."/>
            <person name="Li G."/>
            <person name="Mu C."/>
            <person name="Tian Q."/>
            <person name="Mei H."/>
            <person name="Zhang T."/>
            <person name="Gao T."/>
            <person name="Zhang H."/>
        </authorList>
    </citation>
    <scope>NUCLEOTIDE SEQUENCE</scope>
    <source>
        <strain evidence="3">KEN1</strain>
    </source>
</reference>
<reference evidence="3" key="1">
    <citation type="submission" date="2020-06" db="EMBL/GenBank/DDBJ databases">
        <authorList>
            <person name="Li T."/>
            <person name="Hu X."/>
            <person name="Zhang T."/>
            <person name="Song X."/>
            <person name="Zhang H."/>
            <person name="Dai N."/>
            <person name="Sheng W."/>
            <person name="Hou X."/>
            <person name="Wei L."/>
        </authorList>
    </citation>
    <scope>NUCLEOTIDE SEQUENCE</scope>
    <source>
        <strain evidence="3">KEN1</strain>
        <tissue evidence="3">Leaf</tissue>
    </source>
</reference>
<dbReference type="InterPro" id="IPR002156">
    <property type="entry name" value="RNaseH_domain"/>
</dbReference>
<dbReference type="Pfam" id="PF13456">
    <property type="entry name" value="RVT_3"/>
    <property type="match status" value="1"/>
</dbReference>
<accession>A0AAW2VWY2</accession>
<gene>
    <name evidence="3" type="ORF">Slati_2736300</name>
</gene>
<dbReference type="GO" id="GO:0004523">
    <property type="term" value="F:RNA-DNA hybrid ribonuclease activity"/>
    <property type="evidence" value="ECO:0007669"/>
    <property type="project" value="InterPro"/>
</dbReference>
<evidence type="ECO:0000256" key="1">
    <source>
        <dbReference type="SAM" id="Coils"/>
    </source>
</evidence>
<dbReference type="Gene3D" id="3.30.70.270">
    <property type="match status" value="1"/>
</dbReference>
<dbReference type="SUPFAM" id="SSF56672">
    <property type="entry name" value="DNA/RNA polymerases"/>
    <property type="match status" value="1"/>
</dbReference>
<dbReference type="PANTHER" id="PTHR48475:SF2">
    <property type="entry name" value="RIBONUCLEASE H"/>
    <property type="match status" value="1"/>
</dbReference>
<proteinExistence type="predicted"/>
<dbReference type="AlphaFoldDB" id="A0AAW2VWY2"/>
<dbReference type="EMBL" id="JACGWN010000009">
    <property type="protein sequence ID" value="KAL0434020.1"/>
    <property type="molecule type" value="Genomic_DNA"/>
</dbReference>
<comment type="caution">
    <text evidence="3">The sequence shown here is derived from an EMBL/GenBank/DDBJ whole genome shotgun (WGS) entry which is preliminary data.</text>
</comment>
<evidence type="ECO:0000259" key="2">
    <source>
        <dbReference type="PROSITE" id="PS50879"/>
    </source>
</evidence>
<dbReference type="InterPro" id="IPR043128">
    <property type="entry name" value="Rev_trsase/Diguanyl_cyclase"/>
</dbReference>
<dbReference type="Gene3D" id="3.30.420.10">
    <property type="entry name" value="Ribonuclease H-like superfamily/Ribonuclease H"/>
    <property type="match status" value="1"/>
</dbReference>
<feature type="domain" description="RNase H type-1" evidence="2">
    <location>
        <begin position="141"/>
        <end position="270"/>
    </location>
</feature>
<dbReference type="CDD" id="cd09279">
    <property type="entry name" value="RNase_HI_like"/>
    <property type="match status" value="1"/>
</dbReference>
<protein>
    <submittedName>
        <fullName evidence="3">Ribonuclease HI</fullName>
    </submittedName>
</protein>
<feature type="coiled-coil region" evidence="1">
    <location>
        <begin position="217"/>
        <end position="244"/>
    </location>
</feature>
<dbReference type="InterPro" id="IPR036397">
    <property type="entry name" value="RNaseH_sf"/>
</dbReference>
<dbReference type="GO" id="GO:0003676">
    <property type="term" value="F:nucleic acid binding"/>
    <property type="evidence" value="ECO:0007669"/>
    <property type="project" value="InterPro"/>
</dbReference>
<dbReference type="InterPro" id="IPR043502">
    <property type="entry name" value="DNA/RNA_pol_sf"/>
</dbReference>
<name>A0AAW2VWY2_9LAMI</name>
<evidence type="ECO:0000313" key="3">
    <source>
        <dbReference type="EMBL" id="KAL0434020.1"/>
    </source>
</evidence>
<sequence length="293" mass="32704">MCIRCKKWQSPGIPTHREGNRSNLEKIRVIQEMKLPTNLNEVHRLAGCIAALSRLISRSAERSLPFFKALKKTKNFTWDKEKQAFQELKAYLAQPLLTKPVPGEILPLPGSRTKAVSSPRSAIKAQVLAEFVQEATFTEASKGHWLLHVDGSSTLTGSGAGIVLTSPEGDELEYALHFDFKASNNEAEYEALIAGIKMALDAGAENLIAYTDSQLITKQMEDEYEVKEERMKDYLQKIKGLTSQLNGFQVHQIPRTENAKADYLAKLASSMINYSTRNTTIKTLMKNSLNITS</sequence>
<dbReference type="PROSITE" id="PS50879">
    <property type="entry name" value="RNASE_H_1"/>
    <property type="match status" value="1"/>
</dbReference>
<dbReference type="InterPro" id="IPR012337">
    <property type="entry name" value="RNaseH-like_sf"/>
</dbReference>
<dbReference type="PANTHER" id="PTHR48475">
    <property type="entry name" value="RIBONUCLEASE H"/>
    <property type="match status" value="1"/>
</dbReference>